<dbReference type="EMBL" id="CATIWC010000995">
    <property type="protein sequence ID" value="CAI8583755.1"/>
    <property type="molecule type" value="Genomic_DNA"/>
</dbReference>
<dbReference type="EMBL" id="CATIWC010000995">
    <property type="protein sequence ID" value="CAI8583754.1"/>
    <property type="molecule type" value="Genomic_DNA"/>
</dbReference>
<evidence type="ECO:0000313" key="3">
    <source>
        <dbReference type="EMBL" id="CAI8583755.1"/>
    </source>
</evidence>
<dbReference type="AlphaFoldDB" id="A0AAV0YGQ4"/>
<reference evidence="3 4" key="1">
    <citation type="submission" date="2023-01" db="EMBL/GenBank/DDBJ databases">
        <authorList>
            <person name="Kreplak J."/>
        </authorList>
    </citation>
    <scope>NUCLEOTIDE SEQUENCE [LARGE SCALE GENOMIC DNA]</scope>
</reference>
<organism evidence="3 4">
    <name type="scientific">Vicia faba</name>
    <name type="common">Broad bean</name>
    <name type="synonym">Faba vulgaris</name>
    <dbReference type="NCBI Taxonomy" id="3906"/>
    <lineage>
        <taxon>Eukaryota</taxon>
        <taxon>Viridiplantae</taxon>
        <taxon>Streptophyta</taxon>
        <taxon>Embryophyta</taxon>
        <taxon>Tracheophyta</taxon>
        <taxon>Spermatophyta</taxon>
        <taxon>Magnoliopsida</taxon>
        <taxon>eudicotyledons</taxon>
        <taxon>Gunneridae</taxon>
        <taxon>Pentapetalae</taxon>
        <taxon>rosids</taxon>
        <taxon>fabids</taxon>
        <taxon>Fabales</taxon>
        <taxon>Fabaceae</taxon>
        <taxon>Papilionoideae</taxon>
        <taxon>50 kb inversion clade</taxon>
        <taxon>NPAAA clade</taxon>
        <taxon>Hologalegina</taxon>
        <taxon>IRL clade</taxon>
        <taxon>Fabeae</taxon>
        <taxon>Vicia</taxon>
    </lineage>
</organism>
<feature type="region of interest" description="Disordered" evidence="1">
    <location>
        <begin position="89"/>
        <end position="132"/>
    </location>
</feature>
<dbReference type="PANTHER" id="PTHR34798">
    <property type="entry name" value="PROTEIN TIME FOR COFFEE"/>
    <property type="match status" value="1"/>
</dbReference>
<dbReference type="InterPro" id="IPR039317">
    <property type="entry name" value="TIC"/>
</dbReference>
<sequence length="132" mass="13697">MVVSKQSQKHLPGLNQNCAREKGLAVTSDHNLRATKSSNNANPVDSTHQMQFVLQGQHQQGQHPGSTGNLVHGPAFIFSPAHYQASVAGASNQVGGANSPNNASSSNRSRHSIAESPCTSSTLPAAASAMSL</sequence>
<evidence type="ECO:0000313" key="4">
    <source>
        <dbReference type="Proteomes" id="UP001157006"/>
    </source>
</evidence>
<dbReference type="PANTHER" id="PTHR34798:SF1">
    <property type="entry name" value="TIC-LIKE PROTEIN"/>
    <property type="match status" value="1"/>
</dbReference>
<evidence type="ECO:0000313" key="2">
    <source>
        <dbReference type="EMBL" id="CAI8583754.1"/>
    </source>
</evidence>
<dbReference type="GO" id="GO:0005634">
    <property type="term" value="C:nucleus"/>
    <property type="evidence" value="ECO:0007669"/>
    <property type="project" value="TreeGrafter"/>
</dbReference>
<dbReference type="Proteomes" id="UP001157006">
    <property type="component" value="Unassembled WGS sequence"/>
</dbReference>
<dbReference type="GO" id="GO:0042752">
    <property type="term" value="P:regulation of circadian rhythm"/>
    <property type="evidence" value="ECO:0007669"/>
    <property type="project" value="InterPro"/>
</dbReference>
<feature type="region of interest" description="Disordered" evidence="1">
    <location>
        <begin position="25"/>
        <end position="49"/>
    </location>
</feature>
<feature type="compositionally biased region" description="Polar residues" evidence="1">
    <location>
        <begin position="34"/>
        <end position="47"/>
    </location>
</feature>
<feature type="region of interest" description="Disordered" evidence="1">
    <location>
        <begin position="1"/>
        <end position="20"/>
    </location>
</feature>
<accession>A0AAV0YGQ4</accession>
<comment type="caution">
    <text evidence="3">The sequence shown here is derived from an EMBL/GenBank/DDBJ whole genome shotgun (WGS) entry which is preliminary data.</text>
</comment>
<gene>
    <name evidence="2" type="ORF">VFH_U042360</name>
    <name evidence="3" type="ORF">VFH_U042400</name>
</gene>
<evidence type="ECO:0000256" key="1">
    <source>
        <dbReference type="SAM" id="MobiDB-lite"/>
    </source>
</evidence>
<keyword evidence="4" id="KW-1185">Reference proteome</keyword>
<feature type="compositionally biased region" description="Low complexity" evidence="1">
    <location>
        <begin position="97"/>
        <end position="107"/>
    </location>
</feature>
<name>A0AAV0YGQ4_VICFA</name>
<proteinExistence type="predicted"/>
<protein>
    <submittedName>
        <fullName evidence="3">Uncharacterized protein</fullName>
    </submittedName>
</protein>